<dbReference type="Proteomes" id="UP000312495">
    <property type="component" value="Unassembled WGS sequence"/>
</dbReference>
<dbReference type="PROSITE" id="PS50893">
    <property type="entry name" value="ABC_TRANSPORTER_2"/>
    <property type="match status" value="1"/>
</dbReference>
<keyword evidence="3" id="KW-0547">Nucleotide-binding</keyword>
<evidence type="ECO:0000256" key="2">
    <source>
        <dbReference type="ARBA" id="ARBA00022448"/>
    </source>
</evidence>
<feature type="domain" description="ABC transporter" evidence="5">
    <location>
        <begin position="3"/>
        <end position="229"/>
    </location>
</feature>
<dbReference type="EMBL" id="VEPV01000021">
    <property type="protein sequence ID" value="TNP10491.1"/>
    <property type="molecule type" value="Genomic_DNA"/>
</dbReference>
<sequence length="303" mass="34236">MSLEIRNLNKYFGDYQAVKNLNISLNGGQVLGLLGRNGAGKTTTIRMILGLLNQDNGEILWNGKKLSRQEVSIGYLPEERGLYPKMNIVDQLIYFGQLEGMTATAAKQSALKWIEKLGMKEYIKKKTEELSKGNQQKIQLIAAILHDPDLIILDEPFSGLDPVNAEMLQRVVLELVEQKKTMIFSSHRMDSVETFCNQVYIMKHGQVVVSGLLADIKKSYGFKYLKVQSDGNIGPLLKKMSVDYTEDGEEYKVKVVDMQKALQLIQYIEKYEGIRSVSISEPTLHQIFIEKVGDQNEKVLVSV</sequence>
<accession>A0A5C4ZY14</accession>
<dbReference type="SUPFAM" id="SSF52540">
    <property type="entry name" value="P-loop containing nucleoside triphosphate hydrolases"/>
    <property type="match status" value="1"/>
</dbReference>
<name>A0A5C4ZY14_9BACI</name>
<evidence type="ECO:0000259" key="5">
    <source>
        <dbReference type="PROSITE" id="PS50893"/>
    </source>
</evidence>
<evidence type="ECO:0000313" key="7">
    <source>
        <dbReference type="Proteomes" id="UP000312495"/>
    </source>
</evidence>
<reference evidence="6 7" key="1">
    <citation type="submission" date="2019-06" db="EMBL/GenBank/DDBJ databases">
        <title>Biocontrol Bacillus strains from Vietnam.</title>
        <authorList>
            <person name="Borriss R."/>
            <person name="Lasch P."/>
            <person name="Thanh Tam L.T."/>
            <person name="Luong P.T."/>
            <person name="Phuong Thao L.T."/>
            <person name="Kim Chung L.T."/>
        </authorList>
    </citation>
    <scope>NUCLEOTIDE SEQUENCE [LARGE SCALE GENOMIC DNA]</scope>
    <source>
        <strain evidence="6 7">SN1</strain>
    </source>
</reference>
<dbReference type="PROSITE" id="PS00211">
    <property type="entry name" value="ABC_TRANSPORTER_1"/>
    <property type="match status" value="1"/>
</dbReference>
<dbReference type="GO" id="GO:0005524">
    <property type="term" value="F:ATP binding"/>
    <property type="evidence" value="ECO:0007669"/>
    <property type="project" value="UniProtKB-KW"/>
</dbReference>
<dbReference type="InterPro" id="IPR017871">
    <property type="entry name" value="ABC_transporter-like_CS"/>
</dbReference>
<comment type="similarity">
    <text evidence="1">Belongs to the ABC transporter superfamily.</text>
</comment>
<dbReference type="GO" id="GO:0016887">
    <property type="term" value="F:ATP hydrolysis activity"/>
    <property type="evidence" value="ECO:0007669"/>
    <property type="project" value="InterPro"/>
</dbReference>
<gene>
    <name evidence="6" type="ORF">FHY71_27260</name>
</gene>
<keyword evidence="2" id="KW-0813">Transport</keyword>
<dbReference type="InterPro" id="IPR027417">
    <property type="entry name" value="P-loop_NTPase"/>
</dbReference>
<evidence type="ECO:0000256" key="3">
    <source>
        <dbReference type="ARBA" id="ARBA00022741"/>
    </source>
</evidence>
<evidence type="ECO:0000256" key="1">
    <source>
        <dbReference type="ARBA" id="ARBA00005417"/>
    </source>
</evidence>
<dbReference type="Gene3D" id="3.40.50.300">
    <property type="entry name" value="P-loop containing nucleotide triphosphate hydrolases"/>
    <property type="match status" value="1"/>
</dbReference>
<keyword evidence="4 6" id="KW-0067">ATP-binding</keyword>
<comment type="caution">
    <text evidence="6">The sequence shown here is derived from an EMBL/GenBank/DDBJ whole genome shotgun (WGS) entry which is preliminary data.</text>
</comment>
<dbReference type="Pfam" id="PF00005">
    <property type="entry name" value="ABC_tran"/>
    <property type="match status" value="1"/>
</dbReference>
<dbReference type="InterPro" id="IPR025302">
    <property type="entry name" value="DrrA1/2-like_C"/>
</dbReference>
<protein>
    <submittedName>
        <fullName evidence="6">ATP-binding cassette domain-containing protein</fullName>
    </submittedName>
</protein>
<proteinExistence type="inferred from homology"/>
<organism evidence="6 7">
    <name type="scientific">Bacillus tropicus</name>
    <dbReference type="NCBI Taxonomy" id="2026188"/>
    <lineage>
        <taxon>Bacteria</taxon>
        <taxon>Bacillati</taxon>
        <taxon>Bacillota</taxon>
        <taxon>Bacilli</taxon>
        <taxon>Bacillales</taxon>
        <taxon>Bacillaceae</taxon>
        <taxon>Bacillus</taxon>
        <taxon>Bacillus cereus group</taxon>
    </lineage>
</organism>
<dbReference type="RefSeq" id="WP_074619576.1">
    <property type="nucleotide sequence ID" value="NZ_JAJAQE010000017.1"/>
</dbReference>
<dbReference type="InterPro" id="IPR050763">
    <property type="entry name" value="ABC_transporter_ATP-binding"/>
</dbReference>
<evidence type="ECO:0000256" key="4">
    <source>
        <dbReference type="ARBA" id="ARBA00022840"/>
    </source>
</evidence>
<dbReference type="InterPro" id="IPR003593">
    <property type="entry name" value="AAA+_ATPase"/>
</dbReference>
<dbReference type="AlphaFoldDB" id="A0A5C4ZY14"/>
<dbReference type="Pfam" id="PF13732">
    <property type="entry name" value="DrrA1-3_C"/>
    <property type="match status" value="1"/>
</dbReference>
<dbReference type="SMART" id="SM00382">
    <property type="entry name" value="AAA"/>
    <property type="match status" value="1"/>
</dbReference>
<dbReference type="InterPro" id="IPR003439">
    <property type="entry name" value="ABC_transporter-like_ATP-bd"/>
</dbReference>
<dbReference type="PANTHER" id="PTHR42711:SF5">
    <property type="entry name" value="ABC TRANSPORTER ATP-BINDING PROTEIN NATA"/>
    <property type="match status" value="1"/>
</dbReference>
<evidence type="ECO:0000313" key="6">
    <source>
        <dbReference type="EMBL" id="TNP10491.1"/>
    </source>
</evidence>
<dbReference type="PANTHER" id="PTHR42711">
    <property type="entry name" value="ABC TRANSPORTER ATP-BINDING PROTEIN"/>
    <property type="match status" value="1"/>
</dbReference>